<dbReference type="Pfam" id="PF10079">
    <property type="entry name" value="Rossmann-like_BshC"/>
    <property type="match status" value="1"/>
</dbReference>
<dbReference type="InterPro" id="IPR011199">
    <property type="entry name" value="Bacillithiol_biosynth_BshC"/>
</dbReference>
<protein>
    <recommendedName>
        <fullName evidence="2">Putative cysteine ligase BshC</fullName>
        <ecNumber evidence="2">6.-.-.-</ecNumber>
    </recommendedName>
</protein>
<dbReference type="Proteomes" id="UP001231587">
    <property type="component" value="Unassembled WGS sequence"/>
</dbReference>
<dbReference type="RefSeq" id="WP_057778503.1">
    <property type="nucleotide sequence ID" value="NZ_JAGGJQ010000011.1"/>
</dbReference>
<feature type="domain" description="Bacillithiol biosynthesis BshC N-terminal Rossmann-like" evidence="3">
    <location>
        <begin position="1"/>
        <end position="378"/>
    </location>
</feature>
<dbReference type="PIRSF" id="PIRSF012535">
    <property type="entry name" value="UCP012535"/>
    <property type="match status" value="1"/>
</dbReference>
<dbReference type="EMBL" id="JAUSUU010000010">
    <property type="protein sequence ID" value="MDQ0336634.1"/>
    <property type="molecule type" value="Genomic_DNA"/>
</dbReference>
<dbReference type="Pfam" id="PF24850">
    <property type="entry name" value="CC_BshC"/>
    <property type="match status" value="1"/>
</dbReference>
<organism evidence="5 7">
    <name type="scientific">Formosa algae</name>
    <dbReference type="NCBI Taxonomy" id="225843"/>
    <lineage>
        <taxon>Bacteria</taxon>
        <taxon>Pseudomonadati</taxon>
        <taxon>Bacteroidota</taxon>
        <taxon>Flavobacteriia</taxon>
        <taxon>Flavobacteriales</taxon>
        <taxon>Flavobacteriaceae</taxon>
        <taxon>Formosa</taxon>
    </lineage>
</organism>
<evidence type="ECO:0000256" key="1">
    <source>
        <dbReference type="ARBA" id="ARBA00022598"/>
    </source>
</evidence>
<reference evidence="5" key="1">
    <citation type="submission" date="2021-03" db="EMBL/GenBank/DDBJ databases">
        <title>Genomic Encyclopedia of Type Strains, Phase IV (KMG-IV): sequencing the most valuable type-strain genomes for metagenomic binning, comparative biology and taxonomic classification.</title>
        <authorList>
            <person name="Goeker M."/>
        </authorList>
    </citation>
    <scope>NUCLEOTIDE SEQUENCE</scope>
    <source>
        <strain evidence="5">DSM 15523</strain>
        <strain evidence="6 8">DSM 16476</strain>
    </source>
</reference>
<dbReference type="OrthoDB" id="9765151at2"/>
<dbReference type="InterPro" id="IPR055399">
    <property type="entry name" value="CC_BshC"/>
</dbReference>
<evidence type="ECO:0000313" key="5">
    <source>
        <dbReference type="EMBL" id="MBP1841444.1"/>
    </source>
</evidence>
<keyword evidence="8" id="KW-1185">Reference proteome</keyword>
<evidence type="ECO:0000259" key="3">
    <source>
        <dbReference type="Pfam" id="PF10079"/>
    </source>
</evidence>
<dbReference type="AlphaFoldDB" id="A0A9X1CDP4"/>
<evidence type="ECO:0000259" key="4">
    <source>
        <dbReference type="Pfam" id="PF24850"/>
    </source>
</evidence>
<dbReference type="Proteomes" id="UP001138672">
    <property type="component" value="Unassembled WGS sequence"/>
</dbReference>
<sequence length="536" mass="62259">MPTDCIPFRETHYFSSLICDYLEEKPELQRFYNRFPNLENFEAQIEEKSAFKGLSKSHRHVLASVLEQQYTDVNPSEATLLNISLLKESNTFTVTTGHQLNLFTGPLYFLYKIVSTINLTKELKAKYPDQHFVPVYWMATEDHDFDEINYFNFKGKKIQWNREDGGAVGEFSTYGLDHVFDLYTKELGVGKAADQLRVLFSEAYLKHDNLAAATRYLANALFSDLGLVVIDANQSDLKRAFIPYIEQDILSQISSQEVSKTNALLSDIPETDYNIQVNPRAINLFYLSKNSRERIVFEDECYKVINSSITFTKEEILKEIHEFPERFSPNVIMRPLYQEVILPNLCYIGGGGELAYWLQLKDYFEAVQVPFPILLLRNSVLIKTNQQSKKLDKLNITNRDLFYKRDTFINKRVRSISNIDIDFSSQKTHLQEQFKDMYALAEQTDSSFLGAVKAQERKQIKGLEHLEKRLLKAQKKKLADQVSRMTELKDQLFPNQSLQERAVNFSELYLEFGDQLIPQLVLNLQPLKQEFLILNL</sequence>
<name>A0A9X1CDP4_9FLAO</name>
<accession>A0A9X1CDP4</accession>
<keyword evidence="1 2" id="KW-0436">Ligase</keyword>
<dbReference type="GO" id="GO:0016874">
    <property type="term" value="F:ligase activity"/>
    <property type="evidence" value="ECO:0007669"/>
    <property type="project" value="UniProtKB-UniRule"/>
</dbReference>
<dbReference type="InterPro" id="IPR055398">
    <property type="entry name" value="Rossmann-like_BshC"/>
</dbReference>
<evidence type="ECO:0000256" key="2">
    <source>
        <dbReference type="HAMAP-Rule" id="MF_01867"/>
    </source>
</evidence>
<feature type="domain" description="Bacillithiol biosynthesis BshC C-terminal coiled-coil" evidence="4">
    <location>
        <begin position="381"/>
        <end position="536"/>
    </location>
</feature>
<comment type="caution">
    <text evidence="5">The sequence shown here is derived from an EMBL/GenBank/DDBJ whole genome shotgun (WGS) entry which is preliminary data.</text>
</comment>
<proteinExistence type="inferred from homology"/>
<dbReference type="EMBL" id="JAGGJQ010000011">
    <property type="protein sequence ID" value="MBP1841444.1"/>
    <property type="molecule type" value="Genomic_DNA"/>
</dbReference>
<gene>
    <name evidence="2" type="primary">bshC</name>
    <name evidence="5" type="ORF">J2Z56_003378</name>
    <name evidence="6" type="ORF">J2Z57_003088</name>
</gene>
<comment type="similarity">
    <text evidence="2">Belongs to the BshC family.</text>
</comment>
<evidence type="ECO:0000313" key="6">
    <source>
        <dbReference type="EMBL" id="MDQ0336634.1"/>
    </source>
</evidence>
<dbReference type="HAMAP" id="MF_01867">
    <property type="entry name" value="BshC"/>
    <property type="match status" value="1"/>
</dbReference>
<dbReference type="NCBIfam" id="TIGR03998">
    <property type="entry name" value="thiol_BshC"/>
    <property type="match status" value="1"/>
</dbReference>
<evidence type="ECO:0000313" key="7">
    <source>
        <dbReference type="Proteomes" id="UP001138672"/>
    </source>
</evidence>
<dbReference type="EC" id="6.-.-.-" evidence="2"/>
<evidence type="ECO:0000313" key="8">
    <source>
        <dbReference type="Proteomes" id="UP001231587"/>
    </source>
</evidence>